<accession>G4MD69</accession>
<dbReference type="STRING" id="1055526.BKIR_c41_0721"/>
<dbReference type="AlphaFoldDB" id="G4MD69"/>
<organism evidence="1 2">
    <name type="scientific">Candidatus Paraburkholderia kirkii UZHbot1</name>
    <dbReference type="NCBI Taxonomy" id="1055526"/>
    <lineage>
        <taxon>Bacteria</taxon>
        <taxon>Pseudomonadati</taxon>
        <taxon>Pseudomonadota</taxon>
        <taxon>Betaproteobacteria</taxon>
        <taxon>Burkholderiales</taxon>
        <taxon>Burkholderiaceae</taxon>
        <taxon>Paraburkholderia</taxon>
    </lineage>
</organism>
<keyword evidence="2" id="KW-1185">Reference proteome</keyword>
<dbReference type="HOGENOM" id="CLU_153065_0_0_4"/>
<gene>
    <name evidence="1" type="ORF">BKIR_c41_0721</name>
</gene>
<dbReference type="Proteomes" id="UP000003511">
    <property type="component" value="Unassembled WGS sequence"/>
</dbReference>
<reference evidence="1 2" key="1">
    <citation type="submission" date="2011-09" db="EMBL/GenBank/DDBJ databases">
        <authorList>
            <person name="Carlier A."/>
        </authorList>
    </citation>
    <scope>NUCLEOTIDE SEQUENCE [LARGE SCALE GENOMIC DNA]</scope>
    <source>
        <strain evidence="1 2">UZHbot1</strain>
    </source>
</reference>
<evidence type="ECO:0000313" key="2">
    <source>
        <dbReference type="Proteomes" id="UP000003511"/>
    </source>
</evidence>
<reference evidence="1 2" key="2">
    <citation type="submission" date="2011-10" db="EMBL/GenBank/DDBJ databases">
        <title>Draft genome sequence of Candidatus Burkholderia kirkii.</title>
        <authorList>
            <person name="Carlier A.L."/>
            <person name="Eberl L."/>
        </authorList>
    </citation>
    <scope>NUCLEOTIDE SEQUENCE [LARGE SCALE GENOMIC DNA]</scope>
    <source>
        <strain evidence="1 2">UZHbot1</strain>
    </source>
</reference>
<protein>
    <submittedName>
        <fullName evidence="1">Uncharacterized protein</fullName>
    </submittedName>
</protein>
<dbReference type="EMBL" id="CAFE01000201">
    <property type="protein sequence ID" value="CCD39098.1"/>
    <property type="molecule type" value="Genomic_DNA"/>
</dbReference>
<comment type="caution">
    <text evidence="1">The sequence shown here is derived from an EMBL/GenBank/DDBJ whole genome shotgun (WGS) entry which is preliminary data.</text>
</comment>
<name>G4MD69_9BURK</name>
<sequence length="139" mass="15233">MIAIEQPESPTGAAAVRITTHFEARLLDIEQYWMELGNAHAFDVLVERLNTQIVPLLKRAPEAGRGFLDETADPWATVLATGHLSELLERAKSSGGALRLHAFGDASPDKYLLLYLFAGDTVYLLSIHRTEDSADRGTG</sequence>
<evidence type="ECO:0000313" key="1">
    <source>
        <dbReference type="EMBL" id="CCD39098.1"/>
    </source>
</evidence>
<proteinExistence type="predicted"/>
<dbReference type="BioCyc" id="CBUR1055526:G10QW-894-MONOMER"/>